<feature type="compositionally biased region" description="Acidic residues" evidence="1">
    <location>
        <begin position="56"/>
        <end position="68"/>
    </location>
</feature>
<accession>A0ABD5UTY8</accession>
<comment type="caution">
    <text evidence="3">The sequence shown here is derived from an EMBL/GenBank/DDBJ whole genome shotgun (WGS) entry which is preliminary data.</text>
</comment>
<sequence>MGFGSYDESEQETQSQDDEDDSEAVNVHENEHDGSVSFESEASTDDLVGRLSEMRDAEDDAEGDADTA</sequence>
<dbReference type="Pfam" id="PF19099">
    <property type="entry name" value="DUF5786"/>
    <property type="match status" value="1"/>
</dbReference>
<reference evidence="3 4" key="1">
    <citation type="journal article" date="2019" name="Int. J. Syst. Evol. Microbiol.">
        <title>The Global Catalogue of Microorganisms (GCM) 10K type strain sequencing project: providing services to taxonomists for standard genome sequencing and annotation.</title>
        <authorList>
            <consortium name="The Broad Institute Genomics Platform"/>
            <consortium name="The Broad Institute Genome Sequencing Center for Infectious Disease"/>
            <person name="Wu L."/>
            <person name="Ma J."/>
        </authorList>
    </citation>
    <scope>NUCLEOTIDE SEQUENCE [LARGE SCALE GENOMIC DNA]</scope>
    <source>
        <strain evidence="3 4">SKJ47</strain>
    </source>
</reference>
<dbReference type="InterPro" id="IPR043902">
    <property type="entry name" value="DUF5786"/>
</dbReference>
<dbReference type="Proteomes" id="UP001596296">
    <property type="component" value="Unassembled WGS sequence"/>
</dbReference>
<evidence type="ECO:0000259" key="2">
    <source>
        <dbReference type="Pfam" id="PF19099"/>
    </source>
</evidence>
<organism evidence="3 4">
    <name type="scientific">Halopenitus salinus</name>
    <dbReference type="NCBI Taxonomy" id="1198295"/>
    <lineage>
        <taxon>Archaea</taxon>
        <taxon>Methanobacteriati</taxon>
        <taxon>Methanobacteriota</taxon>
        <taxon>Stenosarchaea group</taxon>
        <taxon>Halobacteria</taxon>
        <taxon>Halobacteriales</taxon>
        <taxon>Haloferacaceae</taxon>
        <taxon>Halopenitus</taxon>
    </lineage>
</organism>
<dbReference type="RefSeq" id="WP_379744031.1">
    <property type="nucleotide sequence ID" value="NZ_JBHSVN010000001.1"/>
</dbReference>
<gene>
    <name evidence="3" type="ORF">ACFQE9_10090</name>
</gene>
<dbReference type="EMBL" id="JBHSXL010000009">
    <property type="protein sequence ID" value="MFC6892952.1"/>
    <property type="molecule type" value="Genomic_DNA"/>
</dbReference>
<dbReference type="AlphaFoldDB" id="A0ABD5UTY8"/>
<name>A0ABD5UTY8_9EURY</name>
<evidence type="ECO:0000256" key="1">
    <source>
        <dbReference type="SAM" id="MobiDB-lite"/>
    </source>
</evidence>
<proteinExistence type="predicted"/>
<keyword evidence="4" id="KW-1185">Reference proteome</keyword>
<feature type="domain" description="DUF5786" evidence="2">
    <location>
        <begin position="3"/>
        <end position="55"/>
    </location>
</feature>
<feature type="region of interest" description="Disordered" evidence="1">
    <location>
        <begin position="1"/>
        <end position="68"/>
    </location>
</feature>
<evidence type="ECO:0000313" key="4">
    <source>
        <dbReference type="Proteomes" id="UP001596296"/>
    </source>
</evidence>
<feature type="compositionally biased region" description="Acidic residues" evidence="1">
    <location>
        <begin position="7"/>
        <end position="23"/>
    </location>
</feature>
<protein>
    <submittedName>
        <fullName evidence="3">DUF5786 family protein</fullName>
    </submittedName>
</protein>
<evidence type="ECO:0000313" key="3">
    <source>
        <dbReference type="EMBL" id="MFC6892952.1"/>
    </source>
</evidence>